<evidence type="ECO:0000256" key="2">
    <source>
        <dbReference type="ARBA" id="ARBA00006205"/>
    </source>
</evidence>
<dbReference type="PANTHER" id="PTHR21343">
    <property type="entry name" value="DETHIOBIOTIN SYNTHETASE"/>
    <property type="match status" value="1"/>
</dbReference>
<reference evidence="10 11" key="1">
    <citation type="submission" date="2018-06" db="EMBL/GenBank/DDBJ databases">
        <authorList>
            <consortium name="Pathogen Informatics"/>
            <person name="Doyle S."/>
        </authorList>
    </citation>
    <scope>NUCLEOTIDE SEQUENCE [LARGE SCALE GENOMIC DNA]</scope>
    <source>
        <strain evidence="10 11">NCTC12151</strain>
    </source>
</reference>
<dbReference type="GO" id="GO:0015420">
    <property type="term" value="F:ABC-type vitamin B12 transporter activity"/>
    <property type="evidence" value="ECO:0007669"/>
    <property type="project" value="UniProtKB-UniRule"/>
</dbReference>
<evidence type="ECO:0000256" key="4">
    <source>
        <dbReference type="ARBA" id="ARBA00022573"/>
    </source>
</evidence>
<comment type="similarity">
    <text evidence="2 7">Belongs to the CobB/CobQ family. CobQ subfamily.</text>
</comment>
<dbReference type="NCBIfam" id="NF001989">
    <property type="entry name" value="PRK00784.1"/>
    <property type="match status" value="1"/>
</dbReference>
<keyword evidence="5 7" id="KW-0315">Glutamine amidotransferase</keyword>
<feature type="domain" description="CobB/CobQ-like glutamine amidotransferase" evidence="9">
    <location>
        <begin position="256"/>
        <end position="454"/>
    </location>
</feature>
<protein>
    <recommendedName>
        <fullName evidence="3 7">Cobyric acid synthase</fullName>
    </recommendedName>
</protein>
<name>A0A2X4XU36_9GAMM</name>
<dbReference type="UniPathway" id="UPA00148"/>
<dbReference type="InterPro" id="IPR027417">
    <property type="entry name" value="P-loop_NTPase"/>
</dbReference>
<feature type="active site" description="Nucleophile" evidence="7">
    <location>
        <position position="335"/>
    </location>
</feature>
<dbReference type="GO" id="GO:0003824">
    <property type="term" value="F:catalytic activity"/>
    <property type="evidence" value="ECO:0007669"/>
    <property type="project" value="InterPro"/>
</dbReference>
<evidence type="ECO:0000259" key="8">
    <source>
        <dbReference type="Pfam" id="PF01656"/>
    </source>
</evidence>
<dbReference type="InterPro" id="IPR004459">
    <property type="entry name" value="CobQ_synth"/>
</dbReference>
<evidence type="ECO:0000256" key="5">
    <source>
        <dbReference type="ARBA" id="ARBA00022962"/>
    </source>
</evidence>
<accession>A0A2X4XU36</accession>
<dbReference type="SUPFAM" id="SSF52317">
    <property type="entry name" value="Class I glutamine amidotransferase-like"/>
    <property type="match status" value="1"/>
</dbReference>
<dbReference type="Gene3D" id="3.40.50.300">
    <property type="entry name" value="P-loop containing nucleotide triphosphate hydrolases"/>
    <property type="match status" value="1"/>
</dbReference>
<gene>
    <name evidence="7 10" type="primary">cobQ</name>
    <name evidence="10" type="ORF">NCTC12151_01593</name>
</gene>
<dbReference type="Proteomes" id="UP000249005">
    <property type="component" value="Chromosome 1"/>
</dbReference>
<dbReference type="CDD" id="cd05389">
    <property type="entry name" value="CobQ_N"/>
    <property type="match status" value="1"/>
</dbReference>
<dbReference type="NCBIfam" id="TIGR00313">
    <property type="entry name" value="cobQ"/>
    <property type="match status" value="1"/>
</dbReference>
<dbReference type="Pfam" id="PF07685">
    <property type="entry name" value="GATase_3"/>
    <property type="match status" value="1"/>
</dbReference>
<evidence type="ECO:0000259" key="9">
    <source>
        <dbReference type="Pfam" id="PF07685"/>
    </source>
</evidence>
<evidence type="ECO:0000313" key="10">
    <source>
        <dbReference type="EMBL" id="SQI40224.1"/>
    </source>
</evidence>
<organism evidence="10 11">
    <name type="scientific">Leminorella richardii</name>
    <dbReference type="NCBI Taxonomy" id="158841"/>
    <lineage>
        <taxon>Bacteria</taxon>
        <taxon>Pseudomonadati</taxon>
        <taxon>Pseudomonadota</taxon>
        <taxon>Gammaproteobacteria</taxon>
        <taxon>Enterobacterales</taxon>
        <taxon>Budviciaceae</taxon>
        <taxon>Leminorella</taxon>
    </lineage>
</organism>
<dbReference type="InterPro" id="IPR002586">
    <property type="entry name" value="CobQ/CobB/MinD/ParA_Nub-bd_dom"/>
</dbReference>
<keyword evidence="4 7" id="KW-0169">Cobalamin biosynthesis</keyword>
<evidence type="ECO:0000256" key="6">
    <source>
        <dbReference type="ARBA" id="ARBA00025166"/>
    </source>
</evidence>
<dbReference type="EMBL" id="LS483470">
    <property type="protein sequence ID" value="SQI40224.1"/>
    <property type="molecule type" value="Genomic_DNA"/>
</dbReference>
<dbReference type="InterPro" id="IPR011698">
    <property type="entry name" value="GATase_3"/>
</dbReference>
<dbReference type="InterPro" id="IPR029062">
    <property type="entry name" value="Class_I_gatase-like"/>
</dbReference>
<dbReference type="PROSITE" id="PS51274">
    <property type="entry name" value="GATASE_COBBQ"/>
    <property type="match status" value="1"/>
</dbReference>
<dbReference type="Pfam" id="PF01656">
    <property type="entry name" value="CbiA"/>
    <property type="match status" value="1"/>
</dbReference>
<dbReference type="Gene3D" id="3.40.50.880">
    <property type="match status" value="1"/>
</dbReference>
<sequence>MSLSIMLQGTASDVGKSVLTAGLCRIFRQDGRRVAPFKSQNMALNSGIAADGAEMGRAQIFQAEAAGIAPDVRMNPILLKPTSDCRAQVVLMGKPLSDMEAQHYHQHKPRLLETVERAYRSLANDFDTIVIEGAGSPAEINLREGDLVNMGLAERIDAPVILVADIDRGGVFAAIYGTLALLPQEERDRIKGVIINKFRGDIALLAPGIDMIEKLTNVPVLGVMPFMTLELEDEDSVGLSQNKYRRERFARGDALDIAVLHLPYMSNFTDFNALAAQPDVCLRYVMRGESIGHPDLLIIPGSKNTVGDLQALHDSGLANEIRRLSALGTPIMGICGGYQMLGNEIVDGVESGIARCEGLGLLPVNTRFYPHKTTTQASAKVNTPEGEGLFSALDGVNVTGYEIHMGQTTLNAPLASFCRLLFRNGEAVDEADGAISEDGNVMGSYLHGLFDEGPFARTLLNRLRQRKGLDPLEQDSGFKAFKEREYNRLAAQMRASIDIDRVYRIMQQHHGEQSQ</sequence>
<feature type="active site" evidence="7">
    <location>
        <position position="447"/>
    </location>
</feature>
<evidence type="ECO:0000256" key="3">
    <source>
        <dbReference type="ARBA" id="ARBA00019833"/>
    </source>
</evidence>
<dbReference type="AlphaFoldDB" id="A0A2X4XU36"/>
<dbReference type="SUPFAM" id="SSF52540">
    <property type="entry name" value="P-loop containing nucleoside triphosphate hydrolases"/>
    <property type="match status" value="1"/>
</dbReference>
<comment type="function">
    <text evidence="6 7">Catalyzes amidations at positions B, D, E, and G on adenosylcobyrinic A,C-diamide. NH(2) groups are provided by glutamine, and one molecule of ATP is hydrogenolyzed for each amidation.</text>
</comment>
<keyword evidence="11" id="KW-1185">Reference proteome</keyword>
<dbReference type="CDD" id="cd01750">
    <property type="entry name" value="GATase1_CobQ"/>
    <property type="match status" value="1"/>
</dbReference>
<dbReference type="KEGG" id="lri:NCTC12151_01593"/>
<dbReference type="HAMAP" id="MF_00028">
    <property type="entry name" value="CobQ"/>
    <property type="match status" value="1"/>
</dbReference>
<proteinExistence type="inferred from homology"/>
<comment type="pathway">
    <text evidence="1 7">Cofactor biosynthesis; adenosylcobalamin biosynthesis.</text>
</comment>
<evidence type="ECO:0000256" key="7">
    <source>
        <dbReference type="HAMAP-Rule" id="MF_00028"/>
    </source>
</evidence>
<evidence type="ECO:0000313" key="11">
    <source>
        <dbReference type="Proteomes" id="UP000249005"/>
    </source>
</evidence>
<feature type="domain" description="CobQ/CobB/MinD/ParA nucleotide binding" evidence="8">
    <location>
        <begin position="5"/>
        <end position="227"/>
    </location>
</feature>
<dbReference type="GO" id="GO:0009236">
    <property type="term" value="P:cobalamin biosynthetic process"/>
    <property type="evidence" value="ECO:0007669"/>
    <property type="project" value="UniProtKB-UniRule"/>
</dbReference>
<evidence type="ECO:0000256" key="1">
    <source>
        <dbReference type="ARBA" id="ARBA00004953"/>
    </source>
</evidence>
<dbReference type="InterPro" id="IPR033949">
    <property type="entry name" value="CobQ_GATase1"/>
</dbReference>
<dbReference type="InterPro" id="IPR047045">
    <property type="entry name" value="CobQ_N"/>
</dbReference>
<dbReference type="OrthoDB" id="9808302at2"/>
<dbReference type="RefSeq" id="WP_111740145.1">
    <property type="nucleotide sequence ID" value="NZ_LR698987.1"/>
</dbReference>
<dbReference type="PANTHER" id="PTHR21343:SF1">
    <property type="entry name" value="COBYRIC ACID SYNTHASE"/>
    <property type="match status" value="1"/>
</dbReference>